<reference evidence="2 3" key="1">
    <citation type="journal article" date="2014" name="Genome Announc.">
        <title>Draft Genome Sequence of Lutibaculum baratangense Strain AMV1T, Isolated from a Mud Volcano in Andamans, India.</title>
        <authorList>
            <person name="Singh A."/>
            <person name="Sreenivas A."/>
            <person name="Sathyanarayana Reddy G."/>
            <person name="Pinnaka A.K."/>
            <person name="Shivaji S."/>
        </authorList>
    </citation>
    <scope>NUCLEOTIDE SEQUENCE [LARGE SCALE GENOMIC DNA]</scope>
    <source>
        <strain evidence="2 3">AMV1</strain>
    </source>
</reference>
<dbReference type="PATRIC" id="fig|631454.5.peg.2602"/>
<dbReference type="InterPro" id="IPR033469">
    <property type="entry name" value="CYTH-like_dom_sf"/>
</dbReference>
<feature type="domain" description="CYTH" evidence="1">
    <location>
        <begin position="4"/>
        <end position="152"/>
    </location>
</feature>
<gene>
    <name evidence="2" type="ORF">N177_2633</name>
</gene>
<dbReference type="SUPFAM" id="SSF55154">
    <property type="entry name" value="CYTH-like phosphatases"/>
    <property type="match status" value="1"/>
</dbReference>
<protein>
    <recommendedName>
        <fullName evidence="1">CYTH domain-containing protein</fullName>
    </recommendedName>
</protein>
<evidence type="ECO:0000259" key="1">
    <source>
        <dbReference type="PROSITE" id="PS51707"/>
    </source>
</evidence>
<evidence type="ECO:0000313" key="3">
    <source>
        <dbReference type="Proteomes" id="UP000017819"/>
    </source>
</evidence>
<dbReference type="InterPro" id="IPR023577">
    <property type="entry name" value="CYTH_domain"/>
</dbReference>
<dbReference type="Proteomes" id="UP000017819">
    <property type="component" value="Unassembled WGS sequence"/>
</dbReference>
<name>V4RFM0_9HYPH</name>
<dbReference type="Gene3D" id="2.40.320.10">
    <property type="entry name" value="Hypothetical Protein Pfu-838710-001"/>
    <property type="match status" value="1"/>
</dbReference>
<comment type="caution">
    <text evidence="2">The sequence shown here is derived from an EMBL/GenBank/DDBJ whole genome shotgun (WGS) entry which is preliminary data.</text>
</comment>
<dbReference type="PROSITE" id="PS51707">
    <property type="entry name" value="CYTH"/>
    <property type="match status" value="1"/>
</dbReference>
<dbReference type="InterPro" id="IPR012042">
    <property type="entry name" value="NeuTTM/CthTTM-like"/>
</dbReference>
<dbReference type="AlphaFoldDB" id="V4RFM0"/>
<dbReference type="EMBL" id="AWXZ01000035">
    <property type="protein sequence ID" value="ESR24184.1"/>
    <property type="molecule type" value="Genomic_DNA"/>
</dbReference>
<evidence type="ECO:0000313" key="2">
    <source>
        <dbReference type="EMBL" id="ESR24184.1"/>
    </source>
</evidence>
<dbReference type="eggNOG" id="COG2954">
    <property type="taxonomic scope" value="Bacteria"/>
</dbReference>
<organism evidence="2 3">
    <name type="scientific">Lutibaculum baratangense AMV1</name>
    <dbReference type="NCBI Taxonomy" id="631454"/>
    <lineage>
        <taxon>Bacteria</taxon>
        <taxon>Pseudomonadati</taxon>
        <taxon>Pseudomonadota</taxon>
        <taxon>Alphaproteobacteria</taxon>
        <taxon>Hyphomicrobiales</taxon>
        <taxon>Tepidamorphaceae</taxon>
        <taxon>Lutibaculum</taxon>
    </lineage>
</organism>
<dbReference type="PANTHER" id="PTHR40114:SF1">
    <property type="entry name" value="SLR0698 PROTEIN"/>
    <property type="match status" value="1"/>
</dbReference>
<dbReference type="SMART" id="SM01118">
    <property type="entry name" value="CYTH"/>
    <property type="match status" value="1"/>
</dbReference>
<dbReference type="STRING" id="631454.N177_2633"/>
<accession>V4RFM0</accession>
<dbReference type="PANTHER" id="PTHR40114">
    <property type="entry name" value="SLR0698 PROTEIN"/>
    <property type="match status" value="1"/>
</dbReference>
<keyword evidence="3" id="KW-1185">Reference proteome</keyword>
<proteinExistence type="predicted"/>
<dbReference type="CDD" id="cd07891">
    <property type="entry name" value="CYTH-like_CthTTM-like_1"/>
    <property type="match status" value="1"/>
</dbReference>
<dbReference type="Pfam" id="PF01928">
    <property type="entry name" value="CYTH"/>
    <property type="match status" value="1"/>
</dbReference>
<dbReference type="PIRSF" id="PIRSF016487">
    <property type="entry name" value="CYTH_UCP016487"/>
    <property type="match status" value="1"/>
</dbReference>
<sequence>MVMGIEIERKFLVSSEGWRGMVTESRTLRDGLIGRFGEGKVRVRVCGEEATLTVKGPRDGLRRAEYEYRIPVSDAEELLSLSIVPVLEKTRHVVRYSGTTWQVDVYAGLLGGLVLAEVELEREDQEIELPDWVGREVTGEPEYRKANLLARWPGAMTPAR</sequence>